<proteinExistence type="predicted"/>
<dbReference type="Proteomes" id="UP000516618">
    <property type="component" value="Segment"/>
</dbReference>
<sequence>MTTPNLEQIIADHSPESVDRSRFSGYVGYCRCRFSVSAPTYDEVRRSHAAHVVAAIRDSGLTVIALPEPNSRGRWASSHSFSDPGYLDWSVGVNGSVPFARARRGKGPESSAAQDHADFGAAILAAAQVAERNNP</sequence>
<evidence type="ECO:0000313" key="2">
    <source>
        <dbReference type="Proteomes" id="UP000516618"/>
    </source>
</evidence>
<dbReference type="GeneID" id="77930464"/>
<keyword evidence="2" id="KW-1185">Reference proteome</keyword>
<evidence type="ECO:0000313" key="1">
    <source>
        <dbReference type="EMBL" id="QOC56304.1"/>
    </source>
</evidence>
<dbReference type="KEGG" id="vg:77930464"/>
<organism evidence="1 2">
    <name type="scientific">Gordonia phage MichaelScott</name>
    <dbReference type="NCBI Taxonomy" id="2759395"/>
    <lineage>
        <taxon>Viruses</taxon>
        <taxon>Duplodnaviria</taxon>
        <taxon>Heunggongvirae</taxon>
        <taxon>Uroviricota</taxon>
        <taxon>Caudoviricetes</taxon>
        <taxon>Beenievirus</taxon>
        <taxon>Beenievirus michaelscott</taxon>
    </lineage>
</organism>
<accession>A0A7L7SQP6</accession>
<dbReference type="EMBL" id="MT771346">
    <property type="protein sequence ID" value="QOC56304.1"/>
    <property type="molecule type" value="Genomic_DNA"/>
</dbReference>
<gene>
    <name evidence="1" type="primary">62</name>
    <name evidence="1" type="ORF">SEA_MICHAELSCOTT_62</name>
</gene>
<dbReference type="RefSeq" id="YP_010654614.1">
    <property type="nucleotide sequence ID" value="NC_070813.1"/>
</dbReference>
<protein>
    <submittedName>
        <fullName evidence="1">Uncharacterized protein</fullName>
    </submittedName>
</protein>
<reference evidence="1 2" key="1">
    <citation type="submission" date="2020-07" db="EMBL/GenBank/DDBJ databases">
        <authorList>
            <person name="Chamarti P.R."/>
            <person name="Doran G.M."/>
            <person name="Fairchild A.S."/>
            <person name="Gay E.L."/>
            <person name="Gollmer S."/>
            <person name="Huffman M.G."/>
            <person name="Kistler A."/>
            <person name="Malek C.E."/>
            <person name="Marar C.I."/>
            <person name="Modi A."/>
            <person name="Nisperos M.R."/>
            <person name="Reddy N."/>
            <person name="Riley H.L."/>
            <person name="Rudy S."/>
            <person name="Shin J."/>
            <person name="Wang Y."/>
            <person name="Xu J."/>
            <person name="Young J."/>
            <person name="Butela K.A."/>
            <person name="Garlena R.A."/>
            <person name="Russell D.A."/>
            <person name="Pope W.H."/>
            <person name="Jacobs-Sera D."/>
            <person name="Hatfull G.F."/>
        </authorList>
    </citation>
    <scope>NUCLEOTIDE SEQUENCE [LARGE SCALE GENOMIC DNA]</scope>
</reference>
<name>A0A7L7SQP6_9CAUD</name>